<protein>
    <submittedName>
        <fullName evidence="1">Uncharacterized protein</fullName>
    </submittedName>
</protein>
<organism evidence="1 2">
    <name type="scientific">Kitasatospora cystarginea</name>
    <dbReference type="NCBI Taxonomy" id="58350"/>
    <lineage>
        <taxon>Bacteria</taxon>
        <taxon>Bacillati</taxon>
        <taxon>Actinomycetota</taxon>
        <taxon>Actinomycetes</taxon>
        <taxon>Kitasatosporales</taxon>
        <taxon>Streptomycetaceae</taxon>
        <taxon>Kitasatospora</taxon>
    </lineage>
</organism>
<comment type="caution">
    <text evidence="1">The sequence shown here is derived from an EMBL/GenBank/DDBJ whole genome shotgun (WGS) entry which is preliminary data.</text>
</comment>
<name>A0ABP5RZ81_9ACTN</name>
<dbReference type="Proteomes" id="UP001500305">
    <property type="component" value="Unassembled WGS sequence"/>
</dbReference>
<accession>A0ABP5RZ81</accession>
<dbReference type="EMBL" id="BAAATR010000069">
    <property type="protein sequence ID" value="GAA2279595.1"/>
    <property type="molecule type" value="Genomic_DNA"/>
</dbReference>
<gene>
    <name evidence="1" type="ORF">GCM10010430_76980</name>
</gene>
<dbReference type="RefSeq" id="WP_344641210.1">
    <property type="nucleotide sequence ID" value="NZ_BAAATR010000069.1"/>
</dbReference>
<reference evidence="2" key="1">
    <citation type="journal article" date="2019" name="Int. J. Syst. Evol. Microbiol.">
        <title>The Global Catalogue of Microorganisms (GCM) 10K type strain sequencing project: providing services to taxonomists for standard genome sequencing and annotation.</title>
        <authorList>
            <consortium name="The Broad Institute Genomics Platform"/>
            <consortium name="The Broad Institute Genome Sequencing Center for Infectious Disease"/>
            <person name="Wu L."/>
            <person name="Ma J."/>
        </authorList>
    </citation>
    <scope>NUCLEOTIDE SEQUENCE [LARGE SCALE GENOMIC DNA]</scope>
    <source>
        <strain evidence="2">JCM 7356</strain>
    </source>
</reference>
<proteinExistence type="predicted"/>
<keyword evidence="2" id="KW-1185">Reference proteome</keyword>
<sequence>MSDTTGPYPVNSNAHRVASAAREYGWQVVVEPDGALRMSLLDWTVHAVFSPDGRFTTARADGPGSDCLALGMVEVLDVLEEYGSPSAPQ</sequence>
<evidence type="ECO:0000313" key="1">
    <source>
        <dbReference type="EMBL" id="GAA2279595.1"/>
    </source>
</evidence>
<evidence type="ECO:0000313" key="2">
    <source>
        <dbReference type="Proteomes" id="UP001500305"/>
    </source>
</evidence>